<comment type="caution">
    <text evidence="2">The sequence shown here is derived from an EMBL/GenBank/DDBJ whole genome shotgun (WGS) entry which is preliminary data.</text>
</comment>
<keyword evidence="3" id="KW-1185">Reference proteome</keyword>
<evidence type="ECO:0000256" key="1">
    <source>
        <dbReference type="SAM" id="MobiDB-lite"/>
    </source>
</evidence>
<reference evidence="2 3" key="1">
    <citation type="journal article" date="2019" name="Sci. Rep.">
        <title>A high-quality genome of Eragrostis curvula grass provides insights into Poaceae evolution and supports new strategies to enhance forage quality.</title>
        <authorList>
            <person name="Carballo J."/>
            <person name="Santos B.A.C.M."/>
            <person name="Zappacosta D."/>
            <person name="Garbus I."/>
            <person name="Selva J.P."/>
            <person name="Gallo C.A."/>
            <person name="Diaz A."/>
            <person name="Albertini E."/>
            <person name="Caccamo M."/>
            <person name="Echenique V."/>
        </authorList>
    </citation>
    <scope>NUCLEOTIDE SEQUENCE [LARGE SCALE GENOMIC DNA]</scope>
    <source>
        <strain evidence="3">cv. Victoria</strain>
        <tissue evidence="2">Leaf</tissue>
    </source>
</reference>
<gene>
    <name evidence="2" type="ORF">EJB05_31150</name>
</gene>
<sequence>MDRGGDTEAAAVMHTEQGLWVAMGLGNMVAAVAMDVPARRAAAAADKQGMMAEAVVVEEDGVERPVEEGGRHRALEVVEAEVEEAKRWQVEDQVGERADEAVVAEVELVEEAEAAERRREDAAEAVGVEVEQREVREEAQLRREEPRNIAVVEVHAGNGHRAGVRRQRPAVHAGVVADVRAHPVGGEVVGVGEDGLDLPRLQRDVRVPQPPARELPRRVHLHRRRPPLAAVELIHRRRRADGGGDKERHKDGSFHLISGAAAISRRGAVTRSCTCVQRREREGEGSEEREERGEEETAINTRRGAAVPKARRRRQVNRGVASGEWRVRATAYT</sequence>
<evidence type="ECO:0000313" key="3">
    <source>
        <dbReference type="Proteomes" id="UP000324897"/>
    </source>
</evidence>
<evidence type="ECO:0000313" key="2">
    <source>
        <dbReference type="EMBL" id="TVU21510.1"/>
    </source>
</evidence>
<proteinExistence type="predicted"/>
<dbReference type="EMBL" id="RWGY01000026">
    <property type="protein sequence ID" value="TVU21510.1"/>
    <property type="molecule type" value="Genomic_DNA"/>
</dbReference>
<dbReference type="Gramene" id="TVU21510">
    <property type="protein sequence ID" value="TVU21510"/>
    <property type="gene ID" value="EJB05_31150"/>
</dbReference>
<organism evidence="2 3">
    <name type="scientific">Eragrostis curvula</name>
    <name type="common">weeping love grass</name>
    <dbReference type="NCBI Taxonomy" id="38414"/>
    <lineage>
        <taxon>Eukaryota</taxon>
        <taxon>Viridiplantae</taxon>
        <taxon>Streptophyta</taxon>
        <taxon>Embryophyta</taxon>
        <taxon>Tracheophyta</taxon>
        <taxon>Spermatophyta</taxon>
        <taxon>Magnoliopsida</taxon>
        <taxon>Liliopsida</taxon>
        <taxon>Poales</taxon>
        <taxon>Poaceae</taxon>
        <taxon>PACMAD clade</taxon>
        <taxon>Chloridoideae</taxon>
        <taxon>Eragrostideae</taxon>
        <taxon>Eragrostidinae</taxon>
        <taxon>Eragrostis</taxon>
    </lineage>
</organism>
<name>A0A5J9UE95_9POAL</name>
<feature type="non-terminal residue" evidence="2">
    <location>
        <position position="1"/>
    </location>
</feature>
<accession>A0A5J9UE95</accession>
<feature type="compositionally biased region" description="Basic and acidic residues" evidence="1">
    <location>
        <begin position="277"/>
        <end position="292"/>
    </location>
</feature>
<dbReference type="AlphaFoldDB" id="A0A5J9UE95"/>
<feature type="region of interest" description="Disordered" evidence="1">
    <location>
        <begin position="275"/>
        <end position="322"/>
    </location>
</feature>
<protein>
    <submittedName>
        <fullName evidence="2">Uncharacterized protein</fullName>
    </submittedName>
</protein>
<dbReference type="Proteomes" id="UP000324897">
    <property type="component" value="Unassembled WGS sequence"/>
</dbReference>